<feature type="non-terminal residue" evidence="2">
    <location>
        <position position="1"/>
    </location>
</feature>
<organism evidence="2 3">
    <name type="scientific">candidate division WWE3 bacterium GW2011_GWF1_42_14</name>
    <dbReference type="NCBI Taxonomy" id="1619138"/>
    <lineage>
        <taxon>Bacteria</taxon>
        <taxon>Katanobacteria</taxon>
    </lineage>
</organism>
<name>A0A0G0YHS5_UNCKA</name>
<dbReference type="Proteomes" id="UP000033847">
    <property type="component" value="Unassembled WGS sequence"/>
</dbReference>
<dbReference type="EMBL" id="LCCU01000028">
    <property type="protein sequence ID" value="KKS36282.1"/>
    <property type="molecule type" value="Genomic_DNA"/>
</dbReference>
<proteinExistence type="predicted"/>
<reference evidence="2 3" key="1">
    <citation type="journal article" date="2015" name="Nature">
        <title>rRNA introns, odd ribosomes, and small enigmatic genomes across a large radiation of phyla.</title>
        <authorList>
            <person name="Brown C.T."/>
            <person name="Hug L.A."/>
            <person name="Thomas B.C."/>
            <person name="Sharon I."/>
            <person name="Castelle C.J."/>
            <person name="Singh A."/>
            <person name="Wilkins M.J."/>
            <person name="Williams K.H."/>
            <person name="Banfield J.F."/>
        </authorList>
    </citation>
    <scope>NUCLEOTIDE SEQUENCE [LARGE SCALE GENOMIC DNA]</scope>
</reference>
<evidence type="ECO:0008006" key="4">
    <source>
        <dbReference type="Google" id="ProtNLM"/>
    </source>
</evidence>
<sequence>TPVAKEKLIWTNKDGIGSSGAKMKDIPKRGEVPGKLEVRPTGVEGAKIGDWMDPKLAASVHPVADKVMTILDDIESSALARIKSNKGRISAGLPVDTLIDYSILGGVKIARGAVKFSVWSAEMIKDLGDEVKPHLKEVWAKAKEQHATMVDGTFEPNIPAGTKERGFSKNTRTDINNPDALRDSYTTDALWYKQLGNKDVVAKAQAIFDQGFESARTQLTELASRMKPEAVPLAKMLSRKATEDGNILGSREIIADVAERLTQAGQFSQAAKILRDADPETFLLTIGKQLKKLNKEGAEQYGKKWSNVELTPDELTMVSSIERGNQASYESAFEQIQARIANEMPASAFEKINAWRHLSMLLNIKTHVRNILGNGIMMGMRKSAQRVSGVLQKVALPEAERTQSVLVSKEYKGLANDYFEANKKDLLSGANKFQEGMSLRMPDKRVFRKSRIGEKFGKDIDVLEKTRKLNYKLLQWGDNPFYKAAYVDRIASYAQSKGIKDFSKLEQEAFDIAEREAQQATYRDASVIATFLNKVKSPEKGASIGRKTGAVLTEAALPFTKTPINLIKRGIQYSPIGVMNGLAGIKSSKGAVIAIDELAKGLTGTGILGLGYLLASKGVLTGKAEKDIDLKAYNANTGNSPFSVLGKYSYDWAQPFSVPLSVGVEIFNAIKDKPNDMARMNGLISKNDSSKFEEMALTAANGIMEGLNASGDVVFNMSIMKGIKTLLGSGYNGFMEGMAQLPQGYATQFIPTLSSQIAGTIDPVSRQTYVKGSLPGSMRNALVSRIPVASTTLQPRQTPFGTDMKKIENPAGRAFSQFLSPGIITKDQGINPKVDSELRRLNKAEGLSNQLPTMVPNYIEKTQKHPKIGLSPEETTRYQKRVGQLTLASFGKIINSGAYKNARANKAKGKSADEIKADMLATAVSDAKALAKKEILKGKGLK</sequence>
<comment type="caution">
    <text evidence="2">The sequence shown here is derived from an EMBL/GenBank/DDBJ whole genome shotgun (WGS) entry which is preliminary data.</text>
</comment>
<gene>
    <name evidence="2" type="ORF">UV00_C0028G0001</name>
</gene>
<evidence type="ECO:0000313" key="3">
    <source>
        <dbReference type="Proteomes" id="UP000033847"/>
    </source>
</evidence>
<dbReference type="AlphaFoldDB" id="A0A0G0YHS5"/>
<evidence type="ECO:0000256" key="1">
    <source>
        <dbReference type="SAM" id="MobiDB-lite"/>
    </source>
</evidence>
<evidence type="ECO:0000313" key="2">
    <source>
        <dbReference type="EMBL" id="KKS36282.1"/>
    </source>
</evidence>
<accession>A0A0G0YHS5</accession>
<dbReference type="PATRIC" id="fig|1619138.3.peg.933"/>
<feature type="region of interest" description="Disordered" evidence="1">
    <location>
        <begin position="152"/>
        <end position="175"/>
    </location>
</feature>
<protein>
    <recommendedName>
        <fullName evidence="4">Large polyvalent protein associated domain-containing protein</fullName>
    </recommendedName>
</protein>